<evidence type="ECO:0000256" key="1">
    <source>
        <dbReference type="ARBA" id="ARBA00004651"/>
    </source>
</evidence>
<dbReference type="PROSITE" id="PS50929">
    <property type="entry name" value="ABC_TM1F"/>
    <property type="match status" value="1"/>
</dbReference>
<dbReference type="EMBL" id="JAAGOA010000004">
    <property type="protein sequence ID" value="NED99856.1"/>
    <property type="molecule type" value="Genomic_DNA"/>
</dbReference>
<keyword evidence="3 5" id="KW-1133">Transmembrane helix</keyword>
<dbReference type="GO" id="GO:0140359">
    <property type="term" value="F:ABC-type transporter activity"/>
    <property type="evidence" value="ECO:0007669"/>
    <property type="project" value="InterPro"/>
</dbReference>
<feature type="domain" description="ABC transmembrane type-1" evidence="6">
    <location>
        <begin position="17"/>
        <end position="158"/>
    </location>
</feature>
<keyword evidence="7" id="KW-0067">ATP-binding</keyword>
<dbReference type="AlphaFoldDB" id="A0A6L9S469"/>
<keyword evidence="4 5" id="KW-0472">Membrane</keyword>
<feature type="transmembrane region" description="Helical" evidence="5">
    <location>
        <begin position="130"/>
        <end position="151"/>
    </location>
</feature>
<feature type="transmembrane region" description="Helical" evidence="5">
    <location>
        <begin position="91"/>
        <end position="110"/>
    </location>
</feature>
<evidence type="ECO:0000256" key="3">
    <source>
        <dbReference type="ARBA" id="ARBA00022989"/>
    </source>
</evidence>
<dbReference type="Gene3D" id="1.20.1560.10">
    <property type="entry name" value="ABC transporter type 1, transmembrane domain"/>
    <property type="match status" value="1"/>
</dbReference>
<dbReference type="GO" id="GO:0005524">
    <property type="term" value="F:ATP binding"/>
    <property type="evidence" value="ECO:0007669"/>
    <property type="project" value="UniProtKB-KW"/>
</dbReference>
<evidence type="ECO:0000259" key="6">
    <source>
        <dbReference type="PROSITE" id="PS50929"/>
    </source>
</evidence>
<reference evidence="7 8" key="1">
    <citation type="submission" date="2020-02" db="EMBL/GenBank/DDBJ databases">
        <authorList>
            <person name="Li X.-J."/>
            <person name="Han X.-M."/>
        </authorList>
    </citation>
    <scope>NUCLEOTIDE SEQUENCE [LARGE SCALE GENOMIC DNA]</scope>
    <source>
        <strain evidence="7 8">CCTCC AB 2017055</strain>
    </source>
</reference>
<dbReference type="GO" id="GO:0005886">
    <property type="term" value="C:plasma membrane"/>
    <property type="evidence" value="ECO:0007669"/>
    <property type="project" value="UniProtKB-SubCell"/>
</dbReference>
<proteinExistence type="predicted"/>
<name>A0A6L9S469_9ACTN</name>
<evidence type="ECO:0000256" key="4">
    <source>
        <dbReference type="ARBA" id="ARBA00023136"/>
    </source>
</evidence>
<protein>
    <submittedName>
        <fullName evidence="7">ABC transporter ATP-binding protein</fullName>
    </submittedName>
</protein>
<dbReference type="InterPro" id="IPR011527">
    <property type="entry name" value="ABC1_TM_dom"/>
</dbReference>
<dbReference type="SUPFAM" id="SSF90123">
    <property type="entry name" value="ABC transporter transmembrane region"/>
    <property type="match status" value="1"/>
</dbReference>
<feature type="transmembrane region" description="Helical" evidence="5">
    <location>
        <begin position="53"/>
        <end position="79"/>
    </location>
</feature>
<feature type="transmembrane region" description="Helical" evidence="5">
    <location>
        <begin position="12"/>
        <end position="33"/>
    </location>
</feature>
<accession>A0A6L9S469</accession>
<sequence length="158" mass="16637">MIGLLRRYLRPYRLILAAVVLCQLLSTLAALYLPSLNADIVDRGIAQGDVDVILSAGGWMVLCTVAQAFAAVGSVYYGARVSASFGRDIRAAVFRHVVALPAQVVVRFGVSSLVNRTAHDALHTQRLVHSLAMVLVPAPVMGAGGIVLAVCQDVALSG</sequence>
<dbReference type="Proteomes" id="UP000475214">
    <property type="component" value="Unassembled WGS sequence"/>
</dbReference>
<keyword evidence="2 5" id="KW-0812">Transmembrane</keyword>
<dbReference type="InterPro" id="IPR036640">
    <property type="entry name" value="ABC1_TM_sf"/>
</dbReference>
<keyword evidence="8" id="KW-1185">Reference proteome</keyword>
<organism evidence="7 8">
    <name type="scientific">Phytoactinopolyspora halotolerans</name>
    <dbReference type="NCBI Taxonomy" id="1981512"/>
    <lineage>
        <taxon>Bacteria</taxon>
        <taxon>Bacillati</taxon>
        <taxon>Actinomycetota</taxon>
        <taxon>Actinomycetes</taxon>
        <taxon>Jiangellales</taxon>
        <taxon>Jiangellaceae</taxon>
        <taxon>Phytoactinopolyspora</taxon>
    </lineage>
</organism>
<evidence type="ECO:0000256" key="2">
    <source>
        <dbReference type="ARBA" id="ARBA00022692"/>
    </source>
</evidence>
<evidence type="ECO:0000313" key="7">
    <source>
        <dbReference type="EMBL" id="NED99856.1"/>
    </source>
</evidence>
<keyword evidence="7" id="KW-0547">Nucleotide-binding</keyword>
<evidence type="ECO:0000256" key="5">
    <source>
        <dbReference type="SAM" id="Phobius"/>
    </source>
</evidence>
<dbReference type="Pfam" id="PF00664">
    <property type="entry name" value="ABC_membrane"/>
    <property type="match status" value="1"/>
</dbReference>
<comment type="caution">
    <text evidence="7">The sequence shown here is derived from an EMBL/GenBank/DDBJ whole genome shotgun (WGS) entry which is preliminary data.</text>
</comment>
<gene>
    <name evidence="7" type="ORF">G1H10_06715</name>
</gene>
<dbReference type="RefSeq" id="WP_163734596.1">
    <property type="nucleotide sequence ID" value="NZ_JAAGOA010000004.1"/>
</dbReference>
<evidence type="ECO:0000313" key="8">
    <source>
        <dbReference type="Proteomes" id="UP000475214"/>
    </source>
</evidence>
<comment type="subcellular location">
    <subcellularLocation>
        <location evidence="1">Cell membrane</location>
        <topology evidence="1">Multi-pass membrane protein</topology>
    </subcellularLocation>
</comment>